<accession>A0A3P7ZE08</accession>
<feature type="domain" description="G-protein coupled receptors family 1 profile" evidence="6">
    <location>
        <begin position="24"/>
        <end position="112"/>
    </location>
</feature>
<evidence type="ECO:0000256" key="1">
    <source>
        <dbReference type="ARBA" id="ARBA00004370"/>
    </source>
</evidence>
<feature type="transmembrane region" description="Helical" evidence="5">
    <location>
        <begin position="6"/>
        <end position="30"/>
    </location>
</feature>
<evidence type="ECO:0000259" key="6">
    <source>
        <dbReference type="PROSITE" id="PS50262"/>
    </source>
</evidence>
<evidence type="ECO:0000256" key="5">
    <source>
        <dbReference type="SAM" id="Phobius"/>
    </source>
</evidence>
<evidence type="ECO:0000256" key="3">
    <source>
        <dbReference type="ARBA" id="ARBA00022989"/>
    </source>
</evidence>
<dbReference type="EMBL" id="UZAH01028443">
    <property type="protein sequence ID" value="VDP00157.1"/>
    <property type="molecule type" value="Genomic_DNA"/>
</dbReference>
<accession>A0A183G0H7</accession>
<dbReference type="InterPro" id="IPR017452">
    <property type="entry name" value="GPCR_Rhodpsn_7TM"/>
</dbReference>
<reference evidence="7 8" key="1">
    <citation type="submission" date="2018-11" db="EMBL/GenBank/DDBJ databases">
        <authorList>
            <consortium name="Pathogen Informatics"/>
        </authorList>
    </citation>
    <scope>NUCLEOTIDE SEQUENCE [LARGE SCALE GENOMIC DNA]</scope>
</reference>
<evidence type="ECO:0000313" key="8">
    <source>
        <dbReference type="Proteomes" id="UP000050761"/>
    </source>
</evidence>
<name>A0A183G0H7_HELPZ</name>
<evidence type="ECO:0000256" key="4">
    <source>
        <dbReference type="ARBA" id="ARBA00023136"/>
    </source>
</evidence>
<dbReference type="WBParaSite" id="HPBE_0001459801-mRNA-1">
    <property type="protein sequence ID" value="HPBE_0001459801-mRNA-1"/>
    <property type="gene ID" value="HPBE_0001459801"/>
</dbReference>
<comment type="subcellular location">
    <subcellularLocation>
        <location evidence="1">Membrane</location>
    </subcellularLocation>
</comment>
<organism evidence="8 9">
    <name type="scientific">Heligmosomoides polygyrus</name>
    <name type="common">Parasitic roundworm</name>
    <dbReference type="NCBI Taxonomy" id="6339"/>
    <lineage>
        <taxon>Eukaryota</taxon>
        <taxon>Metazoa</taxon>
        <taxon>Ecdysozoa</taxon>
        <taxon>Nematoda</taxon>
        <taxon>Chromadorea</taxon>
        <taxon>Rhabditida</taxon>
        <taxon>Rhabditina</taxon>
        <taxon>Rhabditomorpha</taxon>
        <taxon>Strongyloidea</taxon>
        <taxon>Heligmosomidae</taxon>
        <taxon>Heligmosomoides</taxon>
    </lineage>
</organism>
<sequence>MPPIFAQVFITTTSVVLCFVGLFGNISLLLATATQKKLHHKICYIVAVIASLHLVCLLCELYIEAQQLRFHTVTRSECFRHTFVYVFALIAQSTMFLMMALDFLLAVTIPLR</sequence>
<feature type="transmembrane region" description="Helical" evidence="5">
    <location>
        <begin position="83"/>
        <end position="107"/>
    </location>
</feature>
<dbReference type="InterPro" id="IPR019424">
    <property type="entry name" value="7TM_GPCR_Srsx"/>
</dbReference>
<evidence type="ECO:0000313" key="9">
    <source>
        <dbReference type="WBParaSite" id="HPBE_0001459801-mRNA-1"/>
    </source>
</evidence>
<dbReference type="Proteomes" id="UP000050761">
    <property type="component" value="Unassembled WGS sequence"/>
</dbReference>
<dbReference type="AlphaFoldDB" id="A0A183G0H7"/>
<dbReference type="GO" id="GO:0016020">
    <property type="term" value="C:membrane"/>
    <property type="evidence" value="ECO:0007669"/>
    <property type="project" value="UniProtKB-SubCell"/>
</dbReference>
<reference evidence="9" key="2">
    <citation type="submission" date="2019-09" db="UniProtKB">
        <authorList>
            <consortium name="WormBaseParasite"/>
        </authorList>
    </citation>
    <scope>IDENTIFICATION</scope>
</reference>
<proteinExistence type="predicted"/>
<dbReference type="SUPFAM" id="SSF81321">
    <property type="entry name" value="Family A G protein-coupled receptor-like"/>
    <property type="match status" value="1"/>
</dbReference>
<dbReference type="OrthoDB" id="5833188at2759"/>
<dbReference type="PROSITE" id="PS50262">
    <property type="entry name" value="G_PROTEIN_RECEP_F1_2"/>
    <property type="match status" value="1"/>
</dbReference>
<keyword evidence="2 5" id="KW-0812">Transmembrane</keyword>
<dbReference type="Pfam" id="PF10320">
    <property type="entry name" value="7TM_GPCR_Srsx"/>
    <property type="match status" value="1"/>
</dbReference>
<keyword evidence="4 5" id="KW-0472">Membrane</keyword>
<protein>
    <submittedName>
        <fullName evidence="9">G_PROTEIN_RECEP_F1_2 domain-containing protein</fullName>
    </submittedName>
</protein>
<feature type="transmembrane region" description="Helical" evidence="5">
    <location>
        <begin position="42"/>
        <end position="63"/>
    </location>
</feature>
<keyword evidence="3 5" id="KW-1133">Transmembrane helix</keyword>
<evidence type="ECO:0000313" key="7">
    <source>
        <dbReference type="EMBL" id="VDP00157.1"/>
    </source>
</evidence>
<gene>
    <name evidence="7" type="ORF">HPBE_LOCUS14599</name>
</gene>
<dbReference type="Gene3D" id="1.20.1070.10">
    <property type="entry name" value="Rhodopsin 7-helix transmembrane proteins"/>
    <property type="match status" value="1"/>
</dbReference>
<evidence type="ECO:0000256" key="2">
    <source>
        <dbReference type="ARBA" id="ARBA00022692"/>
    </source>
</evidence>
<keyword evidence="8" id="KW-1185">Reference proteome</keyword>